<protein>
    <recommendedName>
        <fullName evidence="2">Ig-like domain-containing protein</fullName>
    </recommendedName>
</protein>
<evidence type="ECO:0000313" key="1">
    <source>
        <dbReference type="EMBL" id="EFK97874.1"/>
    </source>
</evidence>
<dbReference type="Pfam" id="PF13585">
    <property type="entry name" value="CHU_C"/>
    <property type="match status" value="1"/>
</dbReference>
<reference evidence="1" key="2">
    <citation type="journal article" date="2011" name="Microb. Ecol.">
        <title>Taxonomic and Functional Metagenomic Profiling of the Microbial Community in the Anoxic Sediment of a Sub-saline Shallow Lake (Laguna de Carrizo, Central Spain).</title>
        <authorList>
            <person name="Ferrer M."/>
            <person name="Guazzaroni M.E."/>
            <person name="Richter M."/>
            <person name="Garcia-Salamanca A."/>
            <person name="Yarza P."/>
            <person name="Suarez-Suarez A."/>
            <person name="Solano J."/>
            <person name="Alcaide M."/>
            <person name="van Dillewijn P."/>
            <person name="Molina-Henares M.A."/>
            <person name="Lopez-Cortes N."/>
            <person name="Al-Ramahi Y."/>
            <person name="Guerrero C."/>
            <person name="Acosta A."/>
            <person name="de Eugenio L.I."/>
            <person name="Martinez V."/>
            <person name="Marques S."/>
            <person name="Rojo F."/>
            <person name="Santero E."/>
            <person name="Genilloud O."/>
            <person name="Perez-Perez J."/>
            <person name="Rossello-Mora R."/>
            <person name="Ramos J.L."/>
        </authorList>
    </citation>
    <scope>NUCLEOTIDE SEQUENCE</scope>
</reference>
<gene>
    <name evidence="1" type="ORF">LDC_0058</name>
</gene>
<comment type="caution">
    <text evidence="1">The sequence shown here is derived from an EMBL/GenBank/DDBJ whole genome shotgun (WGS) entry which is preliminary data.</text>
</comment>
<evidence type="ECO:0008006" key="2">
    <source>
        <dbReference type="Google" id="ProtNLM"/>
    </source>
</evidence>
<sequence>MHYTQLSHNNFRVIDRGKNFIRFSSKLINNKMRIIAMFIVSLLFVGFTNNTQAQTGITITNVTRLSASTAALGSAVVGGAVGGATGISLPISACPNDAFLITVDTAGAFNSKNVMTAQLILDPTGGLGSVVGGIGGIFGGLGGLGGGLGLLPTSPPINIGATQPGGSPVDVIGGLFGGLLGSLTGGGLTGGGGGGLPAINTKTQTIIGTIPDNIANGMYTLRVVSSNPKDTSENYKSTISIQRATKPTINLSCSGDSIRLRATVSLTSIGSSYLWSTGSTANSIKVPNSTKNYSLTATNTAGCKATTDTLIKSNKIVKECNDQVMTLSSAVTAKSYLWSTASVENSIELTNAEASGNLISLATLNPFTCAALNSPECEPIHHVIEPSPNHTTGSKYTGNEVGIPNIFTPNNDNVNDLLLFDNAEGNIKSVSIFNSWGVKVFETETMANSWNGNNKAGNECAAGTYFYVIEPVSTASSAIPHKGFFQLIR</sequence>
<dbReference type="EMBL" id="ADZX01000004">
    <property type="protein sequence ID" value="EFK97874.1"/>
    <property type="molecule type" value="Genomic_DNA"/>
</dbReference>
<dbReference type="NCBIfam" id="TIGR04131">
    <property type="entry name" value="Bac_Flav_CTERM"/>
    <property type="match status" value="1"/>
</dbReference>
<name>D9PEY0_9ZZZZ</name>
<reference evidence="1" key="1">
    <citation type="submission" date="2010-07" db="EMBL/GenBank/DDBJ databases">
        <authorList>
            <consortium name="CONSOLIDER consortium CSD2007-00005"/>
            <person name="Guazzaroni M.-E."/>
            <person name="Richter M."/>
            <person name="Garcia-Salamanca A."/>
            <person name="Yarza P."/>
            <person name="Ferrer M."/>
        </authorList>
    </citation>
    <scope>NUCLEOTIDE SEQUENCE</scope>
</reference>
<dbReference type="AlphaFoldDB" id="D9PEY0"/>
<dbReference type="InterPro" id="IPR026341">
    <property type="entry name" value="T9SS_type_B"/>
</dbReference>
<accession>D9PEY0</accession>
<organism evidence="1">
    <name type="scientific">sediment metagenome</name>
    <dbReference type="NCBI Taxonomy" id="749907"/>
    <lineage>
        <taxon>unclassified sequences</taxon>
        <taxon>metagenomes</taxon>
        <taxon>ecological metagenomes</taxon>
    </lineage>
</organism>
<proteinExistence type="predicted"/>